<keyword evidence="13" id="KW-1185">Reference proteome</keyword>
<dbReference type="InterPro" id="IPR004827">
    <property type="entry name" value="bZIP"/>
</dbReference>
<evidence type="ECO:0000256" key="10">
    <source>
        <dbReference type="SAM" id="MobiDB-lite"/>
    </source>
</evidence>
<keyword evidence="5" id="KW-0238">DNA-binding</keyword>
<accession>A0AAJ0G2Z6</accession>
<keyword evidence="6" id="KW-0804">Transcription</keyword>
<dbReference type="EMBL" id="JASWJB010000027">
    <property type="protein sequence ID" value="KAK2609111.1"/>
    <property type="molecule type" value="Genomic_DNA"/>
</dbReference>
<feature type="compositionally biased region" description="Polar residues" evidence="10">
    <location>
        <begin position="1"/>
        <end position="10"/>
    </location>
</feature>
<dbReference type="Proteomes" id="UP001251528">
    <property type="component" value="Unassembled WGS sequence"/>
</dbReference>
<dbReference type="PROSITE" id="PS00036">
    <property type="entry name" value="BZIP_BASIC"/>
    <property type="match status" value="1"/>
</dbReference>
<comment type="subcellular location">
    <subcellularLocation>
        <location evidence="2">Nucleus</location>
    </subcellularLocation>
</comment>
<comment type="function">
    <text evidence="1">Putative transcription factor.</text>
</comment>
<reference evidence="12" key="1">
    <citation type="submission" date="2023-06" db="EMBL/GenBank/DDBJ databases">
        <title>Conoideocrella luteorostrata (Hypocreales: Clavicipitaceae), a potential biocontrol fungus for elongate hemlock scale in United States Christmas tree production areas.</title>
        <authorList>
            <person name="Barrett H."/>
            <person name="Lovett B."/>
            <person name="Macias A.M."/>
            <person name="Stajich J.E."/>
            <person name="Kasson M.T."/>
        </authorList>
    </citation>
    <scope>NUCLEOTIDE SEQUENCE</scope>
    <source>
        <strain evidence="12">ARSEF 14590</strain>
    </source>
</reference>
<dbReference type="GO" id="GO:0001228">
    <property type="term" value="F:DNA-binding transcription activator activity, RNA polymerase II-specific"/>
    <property type="evidence" value="ECO:0007669"/>
    <property type="project" value="TreeGrafter"/>
</dbReference>
<evidence type="ECO:0000256" key="2">
    <source>
        <dbReference type="ARBA" id="ARBA00004123"/>
    </source>
</evidence>
<evidence type="ECO:0000256" key="7">
    <source>
        <dbReference type="ARBA" id="ARBA00023242"/>
    </source>
</evidence>
<protein>
    <recommendedName>
        <fullName evidence="8">Putative transcription factor kapC</fullName>
    </recommendedName>
</protein>
<comment type="similarity">
    <text evidence="3">Belongs to the bZIP family.</text>
</comment>
<dbReference type="Gene3D" id="1.20.5.170">
    <property type="match status" value="1"/>
</dbReference>
<dbReference type="AlphaFoldDB" id="A0AAJ0G2Z6"/>
<dbReference type="GO" id="GO:0000976">
    <property type="term" value="F:transcription cis-regulatory region binding"/>
    <property type="evidence" value="ECO:0007669"/>
    <property type="project" value="InterPro"/>
</dbReference>
<dbReference type="Pfam" id="PF00170">
    <property type="entry name" value="bZIP_1"/>
    <property type="match status" value="1"/>
</dbReference>
<dbReference type="PANTHER" id="PTHR40621">
    <property type="entry name" value="TRANSCRIPTION FACTOR KAPC-RELATED"/>
    <property type="match status" value="1"/>
</dbReference>
<evidence type="ECO:0000313" key="13">
    <source>
        <dbReference type="Proteomes" id="UP001251528"/>
    </source>
</evidence>
<dbReference type="InterPro" id="IPR050936">
    <property type="entry name" value="AP-1-like"/>
</dbReference>
<organism evidence="12 13">
    <name type="scientific">Conoideocrella luteorostrata</name>
    <dbReference type="NCBI Taxonomy" id="1105319"/>
    <lineage>
        <taxon>Eukaryota</taxon>
        <taxon>Fungi</taxon>
        <taxon>Dikarya</taxon>
        <taxon>Ascomycota</taxon>
        <taxon>Pezizomycotina</taxon>
        <taxon>Sordariomycetes</taxon>
        <taxon>Hypocreomycetidae</taxon>
        <taxon>Hypocreales</taxon>
        <taxon>Clavicipitaceae</taxon>
        <taxon>Conoideocrella</taxon>
    </lineage>
</organism>
<evidence type="ECO:0000256" key="6">
    <source>
        <dbReference type="ARBA" id="ARBA00023163"/>
    </source>
</evidence>
<feature type="region of interest" description="Disordered" evidence="10">
    <location>
        <begin position="1"/>
        <end position="26"/>
    </location>
</feature>
<dbReference type="SUPFAM" id="SSF57959">
    <property type="entry name" value="Leucine zipper domain"/>
    <property type="match status" value="1"/>
</dbReference>
<comment type="caution">
    <text evidence="12">The sequence shown here is derived from an EMBL/GenBank/DDBJ whole genome shotgun (WGS) entry which is preliminary data.</text>
</comment>
<evidence type="ECO:0000256" key="1">
    <source>
        <dbReference type="ARBA" id="ARBA00004049"/>
    </source>
</evidence>
<evidence type="ECO:0000256" key="3">
    <source>
        <dbReference type="ARBA" id="ARBA00007163"/>
    </source>
</evidence>
<gene>
    <name evidence="12" type="ORF">QQS21_002338</name>
</gene>
<feature type="coiled-coil region" evidence="9">
    <location>
        <begin position="156"/>
        <end position="187"/>
    </location>
</feature>
<dbReference type="PANTHER" id="PTHR40621:SF11">
    <property type="entry name" value="TRANSCRIPTION FACTOR KAPC-RELATED"/>
    <property type="match status" value="1"/>
</dbReference>
<evidence type="ECO:0000256" key="4">
    <source>
        <dbReference type="ARBA" id="ARBA00023015"/>
    </source>
</evidence>
<evidence type="ECO:0000313" key="12">
    <source>
        <dbReference type="EMBL" id="KAK2609111.1"/>
    </source>
</evidence>
<keyword evidence="7" id="KW-0539">Nucleus</keyword>
<dbReference type="SMART" id="SM00338">
    <property type="entry name" value="BRLZ"/>
    <property type="match status" value="1"/>
</dbReference>
<evidence type="ECO:0000256" key="8">
    <source>
        <dbReference type="ARBA" id="ARBA00044067"/>
    </source>
</evidence>
<sequence>MDQPRVQFSSRLRGGQPGQDTFLPPKFSPSKSLNLYYVENLEQMNSANIFSHFSQLSDFELPFSDYSDISHACSSPKSTNGSDYCIVSQVQAEQTSAACETKPAPRRRENRYRNAPPSVLNVRQLYALGNLVSFKFNANEFGLRPQRRRAQNRASQRAYRERKEQRIRDLEQLLQESEQREADLIHSFFFLREKYEQLCVERMEKFHNEVPVSIGNVALMSEQMDPALWSHLPDMSNSGQVEQLVGYFASS</sequence>
<evidence type="ECO:0000256" key="5">
    <source>
        <dbReference type="ARBA" id="ARBA00023125"/>
    </source>
</evidence>
<evidence type="ECO:0000256" key="9">
    <source>
        <dbReference type="SAM" id="Coils"/>
    </source>
</evidence>
<name>A0AAJ0G2Z6_9HYPO</name>
<keyword evidence="4" id="KW-0805">Transcription regulation</keyword>
<feature type="domain" description="BZIP" evidence="11">
    <location>
        <begin position="147"/>
        <end position="162"/>
    </location>
</feature>
<dbReference type="CDD" id="cd14688">
    <property type="entry name" value="bZIP_YAP"/>
    <property type="match status" value="1"/>
</dbReference>
<evidence type="ECO:0000259" key="11">
    <source>
        <dbReference type="PROSITE" id="PS00036"/>
    </source>
</evidence>
<dbReference type="InterPro" id="IPR046347">
    <property type="entry name" value="bZIP_sf"/>
</dbReference>
<dbReference type="GO" id="GO:0090575">
    <property type="term" value="C:RNA polymerase II transcription regulator complex"/>
    <property type="evidence" value="ECO:0007669"/>
    <property type="project" value="TreeGrafter"/>
</dbReference>
<keyword evidence="9" id="KW-0175">Coiled coil</keyword>
<proteinExistence type="inferred from homology"/>